<gene>
    <name evidence="3" type="ORF">HMPREF0072_1097</name>
</gene>
<organism evidence="3 4">
    <name type="scientific">Anaerococcus lactolyticus ATCC 51172</name>
    <dbReference type="NCBI Taxonomy" id="525254"/>
    <lineage>
        <taxon>Bacteria</taxon>
        <taxon>Bacillati</taxon>
        <taxon>Bacillota</taxon>
        <taxon>Tissierellia</taxon>
        <taxon>Tissierellales</taxon>
        <taxon>Peptoniphilaceae</taxon>
        <taxon>Anaerococcus</taxon>
    </lineage>
</organism>
<dbReference type="Gene3D" id="6.10.140.1430">
    <property type="match status" value="1"/>
</dbReference>
<dbReference type="Proteomes" id="UP000005984">
    <property type="component" value="Unassembled WGS sequence"/>
</dbReference>
<keyword evidence="4" id="KW-1185">Reference proteome</keyword>
<dbReference type="Gene3D" id="3.90.1010.20">
    <property type="match status" value="2"/>
</dbReference>
<dbReference type="HOGENOM" id="CLU_050198_0_0_9"/>
<dbReference type="PROSITE" id="PS51257">
    <property type="entry name" value="PROKAR_LIPOPROTEIN"/>
    <property type="match status" value="1"/>
</dbReference>
<dbReference type="AlphaFoldDB" id="C2BFH7"/>
<feature type="signal peptide" evidence="2">
    <location>
        <begin position="1"/>
        <end position="24"/>
    </location>
</feature>
<evidence type="ECO:0000313" key="3">
    <source>
        <dbReference type="EMBL" id="EEI86264.1"/>
    </source>
</evidence>
<dbReference type="eggNOG" id="COG3409">
    <property type="taxonomic scope" value="Bacteria"/>
</dbReference>
<evidence type="ECO:0000313" key="4">
    <source>
        <dbReference type="Proteomes" id="UP000005984"/>
    </source>
</evidence>
<dbReference type="RefSeq" id="WP_004827164.1">
    <property type="nucleotide sequence ID" value="NZ_GG666044.1"/>
</dbReference>
<evidence type="ECO:0000256" key="1">
    <source>
        <dbReference type="SAM" id="MobiDB-lite"/>
    </source>
</evidence>
<evidence type="ECO:0000256" key="2">
    <source>
        <dbReference type="SAM" id="SignalP"/>
    </source>
</evidence>
<dbReference type="STRING" id="525254.HMPREF0072_1097"/>
<reference evidence="3 4" key="1">
    <citation type="submission" date="2008-10" db="EMBL/GenBank/DDBJ databases">
        <authorList>
            <person name="Qin X."/>
            <person name="Bachman B."/>
            <person name="Battles P."/>
            <person name="Bell A."/>
            <person name="Bess C."/>
            <person name="Bickham C."/>
            <person name="Chaboub L."/>
            <person name="Chen D."/>
            <person name="Coyle M."/>
            <person name="Deiros D.R."/>
            <person name="Dinh H."/>
            <person name="Forbes L."/>
            <person name="Fowler G."/>
            <person name="Francisco L."/>
            <person name="Fu Q."/>
            <person name="Gubbala S."/>
            <person name="Hale W."/>
            <person name="Han Y."/>
            <person name="Hemphill L."/>
            <person name="Highlander S.K."/>
            <person name="Hirani K."/>
            <person name="Hogues M."/>
            <person name="Jackson L."/>
            <person name="Jakkamsetti A."/>
            <person name="Javaid M."/>
            <person name="Jiang H."/>
            <person name="Korchina V."/>
            <person name="Kovar C."/>
            <person name="Lara F."/>
            <person name="Lee S."/>
            <person name="Mata R."/>
            <person name="Mathew T."/>
            <person name="Moen C."/>
            <person name="Morales K."/>
            <person name="Munidasa M."/>
            <person name="Nazareth L."/>
            <person name="Ngo R."/>
            <person name="Nguyen L."/>
            <person name="Okwuonu G."/>
            <person name="Ongeri F."/>
            <person name="Patil S."/>
            <person name="Petrosino J."/>
            <person name="Pham C."/>
            <person name="Pham P."/>
            <person name="Pu L.-L."/>
            <person name="Puazo M."/>
            <person name="Raj R."/>
            <person name="Reid J."/>
            <person name="Rouhana J."/>
            <person name="Saada N."/>
            <person name="Shang Y."/>
            <person name="Simmons D."/>
            <person name="Thornton R."/>
            <person name="Warren J."/>
            <person name="Weissenberger G."/>
            <person name="Zhang J."/>
            <person name="Zhang L."/>
            <person name="Zhou C."/>
            <person name="Zhu D."/>
            <person name="Muzny D."/>
            <person name="Worley K."/>
            <person name="Gibbs R."/>
        </authorList>
    </citation>
    <scope>NUCLEOTIDE SEQUENCE [LARGE SCALE GENOMIC DNA]</scope>
    <source>
        <strain evidence="3 4">ATCC 51172</strain>
    </source>
</reference>
<accession>C2BFH7</accession>
<dbReference type="EMBL" id="ABYO01000196">
    <property type="protein sequence ID" value="EEI86264.1"/>
    <property type="molecule type" value="Genomic_DNA"/>
</dbReference>
<sequence length="379" mass="41080">MKNKFKLTALLVALSLGFAGCAQNAGKKVDDAAKDAKEKVEEAVEDTKDKAEDVKDEAKDKASDALDKAKSTLEGKLVLRRSLRAPHGEGSFARIAVITDGDKIVDAAIDEFQFFDEGSGFLALPNQDSDTEFKSGNKEGKFLGSKLMNDEKYSALMKEKAKATVSIADNFKAIQDFVKGKTIDELKKVVAGAEDGKAIDSVTGATLVDTKGYLEAIIETAEDDENTTVFEANKDDDIQIKQNFGTAGNKNAITDTFVVMEDGKIIAANIDEYQYMEGKGVPNSDKKFGENYADSKKVLASKLENNEEYSKQMKEIAKASHTLRESLNAIEAYVVGKTPDEIKDLIDGSKPGKPVDAISEATLSSTVGYLDEIYKTATK</sequence>
<protein>
    <submittedName>
        <fullName evidence="3">Entericidin EcnA/B family protein</fullName>
    </submittedName>
</protein>
<keyword evidence="2" id="KW-0732">Signal</keyword>
<feature type="region of interest" description="Disordered" evidence="1">
    <location>
        <begin position="40"/>
        <end position="66"/>
    </location>
</feature>
<comment type="caution">
    <text evidence="3">The sequence shown here is derived from an EMBL/GenBank/DDBJ whole genome shotgun (WGS) entry which is preliminary data.</text>
</comment>
<name>C2BFH7_9FIRM</name>
<feature type="chain" id="PRO_5002910877" evidence="2">
    <location>
        <begin position="25"/>
        <end position="379"/>
    </location>
</feature>
<proteinExistence type="predicted"/>